<feature type="region of interest" description="Disordered" evidence="1">
    <location>
        <begin position="1"/>
        <end position="53"/>
    </location>
</feature>
<keyword evidence="2" id="KW-1133">Transmembrane helix</keyword>
<evidence type="ECO:0000256" key="2">
    <source>
        <dbReference type="SAM" id="Phobius"/>
    </source>
</evidence>
<feature type="compositionally biased region" description="Basic and acidic residues" evidence="1">
    <location>
        <begin position="1"/>
        <end position="26"/>
    </location>
</feature>
<dbReference type="AlphaFoldDB" id="A0A2T2ZDN6"/>
<feature type="compositionally biased region" description="Basic and acidic residues" evidence="1">
    <location>
        <begin position="44"/>
        <end position="53"/>
    </location>
</feature>
<dbReference type="Proteomes" id="UP000241647">
    <property type="component" value="Unassembled WGS sequence"/>
</dbReference>
<accession>A0A2T2ZDN6</accession>
<dbReference type="EMBL" id="PYHS01000001">
    <property type="protein sequence ID" value="PSR65881.1"/>
    <property type="molecule type" value="Genomic_DNA"/>
</dbReference>
<name>A0A2T2ZDN6_9NOCA</name>
<keyword evidence="2" id="KW-0472">Membrane</keyword>
<keyword evidence="2" id="KW-0812">Transmembrane</keyword>
<sequence length="188" mass="20535">MSPAKDFGDHDDQPDKSQDQQAKEDPTMLPEPIEPDDIPPIPEKAIEAPKPAADDRLDVETPSVGQLYAMFPDAMPKNTPERRARHLAAVPDLDATDTGALPAADIENLDDPWVAAALRWRAVIAFWWRPAATGVAVAAITVIAFFAAGAAVGIAWFIYGVGWTGHSVWTTHGRPNLRQLARAKRARW</sequence>
<evidence type="ECO:0000313" key="3">
    <source>
        <dbReference type="EMBL" id="PSR65881.1"/>
    </source>
</evidence>
<comment type="caution">
    <text evidence="3">The sequence shown here is derived from an EMBL/GenBank/DDBJ whole genome shotgun (WGS) entry which is preliminary data.</text>
</comment>
<gene>
    <name evidence="3" type="ORF">C8259_00375</name>
</gene>
<protein>
    <submittedName>
        <fullName evidence="3">Uncharacterized protein</fullName>
    </submittedName>
</protein>
<evidence type="ECO:0000256" key="1">
    <source>
        <dbReference type="SAM" id="MobiDB-lite"/>
    </source>
</evidence>
<evidence type="ECO:0000313" key="4">
    <source>
        <dbReference type="Proteomes" id="UP000241647"/>
    </source>
</evidence>
<feature type="transmembrane region" description="Helical" evidence="2">
    <location>
        <begin position="135"/>
        <end position="159"/>
    </location>
</feature>
<dbReference type="RefSeq" id="WP_063023943.1">
    <property type="nucleotide sequence ID" value="NZ_PYHS01000001.1"/>
</dbReference>
<organism evidence="3 4">
    <name type="scientific">Nocardia nova</name>
    <dbReference type="NCBI Taxonomy" id="37330"/>
    <lineage>
        <taxon>Bacteria</taxon>
        <taxon>Bacillati</taxon>
        <taxon>Actinomycetota</taxon>
        <taxon>Actinomycetes</taxon>
        <taxon>Mycobacteriales</taxon>
        <taxon>Nocardiaceae</taxon>
        <taxon>Nocardia</taxon>
    </lineage>
</organism>
<proteinExistence type="predicted"/>
<reference evidence="3 4" key="1">
    <citation type="submission" date="2018-02" db="EMBL/GenBank/DDBJ databases">
        <title>8 Nocardia nova and 1 Nocardia cyriacigeorgica strain used for evolution to TMP-SMX.</title>
        <authorList>
            <person name="Mehta H."/>
            <person name="Weng J."/>
            <person name="Shamoo Y."/>
        </authorList>
    </citation>
    <scope>NUCLEOTIDE SEQUENCE [LARGE SCALE GENOMIC DNA]</scope>
    <source>
        <strain evidence="3 4">ATCC 33727</strain>
    </source>
</reference>